<feature type="compositionally biased region" description="Polar residues" evidence="2">
    <location>
        <begin position="1295"/>
        <end position="1309"/>
    </location>
</feature>
<dbReference type="Gene3D" id="1.10.238.10">
    <property type="entry name" value="EF-hand"/>
    <property type="match status" value="1"/>
</dbReference>
<sequence length="1320" mass="140399">MDPAHVDALIGSATETEDDEEELVVVEERTDSGSPTSGEYEEYEEFEEVSASSEGAAAPEQLEADFGEMRGKLAALRARMEAKPPPRPASDASLDQAASPTFQAAAPSDQPSSPTPEDSHDTHLSAAKTLPRRYAVKAPGALIRAGVDMASAKVRQLAPHDMIVVEEVSVAPEGVPRCRISMPVAGWLSCKCVQGGEALAVIAMRPPTPPGVEETKTSRRDPLRDKRADPQSPPNVPPPPKSPPPTLDISPATSPETPQKMEALQEAAEKIVEENQEERRAKAREDILAFYARHNAEKVPGADKLIEKYKEQGVHEPELLDAIVKKYTREGRLVPEEEPSAPLSPDLKSPSLKVPVTPAEAARMRAVVLPKDEISVAPSPSRSPMSRRKHVFPSPTVARKLDAEPREINKPADAKAPTYERKPLGEDSPLRRAWAKGLTPSSPAAVPKKDAVNASPIVDRVPLKQDRGADPEALLDAVFGGGDDDGGATPARSEPPRTPVSSVLLRSAKSPEHPLSAGKGGVEAGGGPPGSPWSPGAAAAPAVAAAVAVAAPAASGEAAAPAAAAATTPAAQPAETARTPTSQASSEQKAAPAAVAPPAAQPAETARTPTSQASSEQKPSSSKSKDTPSAASATDSAVLPADAAAAIARARAEANAPQQPFASAPIPPAPTPLGDEALRAAFESADANSNGEVSIIEAIKALRANADFARALGLEPQHVKQEDGSRDKFIRAFGAFDGDGDKRLTFSEFRAGYRALVEQRENEEKQHRRSDSQERFANRLKFWGGSPGSSPSPSPVPALAIEAARPSRLTFPTSDSPASHRREESFGDDVAFLARVAGSRRSSERSDPPASRRSSERSDPAPAPVEPDSDDESSGSSAVIELPVHRPQASTTSPTVIPKLSFVKPATPELPPPPPPPPEEPTRDTTPVARHDSGPVFEPIDAVSPLSAASPFRLNRRPRFWDKSPDVKRPKPQKPKKVLLEKRTNYMRFGATKLDKKSKRPSPTIPLSPATRKSKKQNLDYFDETAAARCYTEGLRMAEDARDLFERLIADDPASPPQSPASTRSEAFSMKSPVKTAPAWKMGYTNTAHELRPKFRGDFVETIDVPGSIASFGFFKGDWAVMRFYGPLEFDEESRNVSFTFRRTELFGGAIAWNYPDDMNLPDISFPLIDCDGQVALFKGPKETFVLLERAEAPLTSWKYRGLPADSEDGKWYSQDRKGSIQGNVAGLGLALAGGSAALVLGLQVGLVATLAAIALVGLVLLPNLGDVGSLLGYSPGTTSAWTRDEGWTVTYPNGTVSKQEGDGWTTSIGGAESKDDEDD</sequence>
<dbReference type="InterPro" id="IPR011992">
    <property type="entry name" value="EF-hand-dom_pair"/>
</dbReference>
<feature type="compositionally biased region" description="Basic and acidic residues" evidence="2">
    <location>
        <begin position="959"/>
        <end position="969"/>
    </location>
</feature>
<reference evidence="5" key="1">
    <citation type="submission" date="2021-11" db="EMBL/GenBank/DDBJ databases">
        <authorList>
            <consortium name="Genoscope - CEA"/>
            <person name="William W."/>
        </authorList>
    </citation>
    <scope>NUCLEOTIDE SEQUENCE</scope>
</reference>
<proteinExistence type="predicted"/>
<feature type="compositionally biased region" description="Basic and acidic residues" evidence="2">
    <location>
        <begin position="759"/>
        <end position="777"/>
    </location>
</feature>
<name>A0A8J2S3B4_9STRA</name>
<feature type="region of interest" description="Disordered" evidence="2">
    <location>
        <begin position="994"/>
        <end position="1016"/>
    </location>
</feature>
<dbReference type="GO" id="GO:0005509">
    <property type="term" value="F:calcium ion binding"/>
    <property type="evidence" value="ECO:0007669"/>
    <property type="project" value="InterPro"/>
</dbReference>
<keyword evidence="3" id="KW-1133">Transmembrane helix</keyword>
<feature type="region of interest" description="Disordered" evidence="2">
    <location>
        <begin position="75"/>
        <end position="131"/>
    </location>
</feature>
<dbReference type="SUPFAM" id="SSF47473">
    <property type="entry name" value="EF-hand"/>
    <property type="match status" value="1"/>
</dbReference>
<feature type="compositionally biased region" description="Low complexity" evidence="2">
    <location>
        <begin position="49"/>
        <end position="60"/>
    </location>
</feature>
<feature type="compositionally biased region" description="Basic and acidic residues" evidence="2">
    <location>
        <begin position="399"/>
        <end position="430"/>
    </location>
</feature>
<dbReference type="Proteomes" id="UP000789595">
    <property type="component" value="Unassembled WGS sequence"/>
</dbReference>
<feature type="compositionally biased region" description="Basic and acidic residues" evidence="2">
    <location>
        <begin position="461"/>
        <end position="470"/>
    </location>
</feature>
<comment type="caution">
    <text evidence="5">The sequence shown here is derived from an EMBL/GenBank/DDBJ whole genome shotgun (WGS) entry which is preliminary data.</text>
</comment>
<feature type="compositionally biased region" description="Basic and acidic residues" evidence="2">
    <location>
        <begin position="213"/>
        <end position="229"/>
    </location>
</feature>
<keyword evidence="1" id="KW-0106">Calcium</keyword>
<keyword evidence="3" id="KW-0472">Membrane</keyword>
<feature type="region of interest" description="Disordered" evidence="2">
    <location>
        <begin position="759"/>
        <end position="976"/>
    </location>
</feature>
<feature type="region of interest" description="Disordered" evidence="2">
    <location>
        <begin position="204"/>
        <end position="264"/>
    </location>
</feature>
<evidence type="ECO:0000256" key="3">
    <source>
        <dbReference type="SAM" id="Phobius"/>
    </source>
</evidence>
<organism evidence="5 6">
    <name type="scientific">Pelagomonas calceolata</name>
    <dbReference type="NCBI Taxonomy" id="35677"/>
    <lineage>
        <taxon>Eukaryota</taxon>
        <taxon>Sar</taxon>
        <taxon>Stramenopiles</taxon>
        <taxon>Ochrophyta</taxon>
        <taxon>Pelagophyceae</taxon>
        <taxon>Pelagomonadales</taxon>
        <taxon>Pelagomonadaceae</taxon>
        <taxon>Pelagomonas</taxon>
    </lineage>
</organism>
<evidence type="ECO:0000313" key="5">
    <source>
        <dbReference type="EMBL" id="CAH0364193.1"/>
    </source>
</evidence>
<gene>
    <name evidence="5" type="ORF">PECAL_1P05460</name>
</gene>
<protein>
    <recommendedName>
        <fullName evidence="4">EF-hand domain-containing protein</fullName>
    </recommendedName>
</protein>
<dbReference type="PROSITE" id="PS00018">
    <property type="entry name" value="EF_HAND_1"/>
    <property type="match status" value="1"/>
</dbReference>
<keyword evidence="3" id="KW-0812">Transmembrane</keyword>
<feature type="region of interest" description="Disordered" evidence="2">
    <location>
        <begin position="375"/>
        <end position="677"/>
    </location>
</feature>
<dbReference type="EMBL" id="CAKKNE010000001">
    <property type="protein sequence ID" value="CAH0364193.1"/>
    <property type="molecule type" value="Genomic_DNA"/>
</dbReference>
<dbReference type="PROSITE" id="PS50222">
    <property type="entry name" value="EF_HAND_2"/>
    <property type="match status" value="2"/>
</dbReference>
<evidence type="ECO:0000256" key="2">
    <source>
        <dbReference type="SAM" id="MobiDB-lite"/>
    </source>
</evidence>
<feature type="compositionally biased region" description="Pro residues" evidence="2">
    <location>
        <begin position="908"/>
        <end position="919"/>
    </location>
</feature>
<feature type="domain" description="EF-hand" evidence="4">
    <location>
        <begin position="724"/>
        <end position="759"/>
    </location>
</feature>
<feature type="region of interest" description="Disordered" evidence="2">
    <location>
        <begin position="1"/>
        <end position="63"/>
    </location>
</feature>
<dbReference type="SMART" id="SM00054">
    <property type="entry name" value="EFh"/>
    <property type="match status" value="2"/>
</dbReference>
<feature type="compositionally biased region" description="Low complexity" evidence="2">
    <location>
        <begin position="533"/>
        <end position="656"/>
    </location>
</feature>
<feature type="compositionally biased region" description="Pro residues" evidence="2">
    <location>
        <begin position="231"/>
        <end position="246"/>
    </location>
</feature>
<feature type="transmembrane region" description="Helical" evidence="3">
    <location>
        <begin position="1238"/>
        <end position="1262"/>
    </location>
</feature>
<feature type="compositionally biased region" description="Gly residues" evidence="2">
    <location>
        <begin position="518"/>
        <end position="528"/>
    </location>
</feature>
<dbReference type="InterPro" id="IPR002048">
    <property type="entry name" value="EF_hand_dom"/>
</dbReference>
<feature type="domain" description="EF-hand" evidence="4">
    <location>
        <begin position="673"/>
        <end position="708"/>
    </location>
</feature>
<dbReference type="InterPro" id="IPR018247">
    <property type="entry name" value="EF_Hand_1_Ca_BS"/>
</dbReference>
<keyword evidence="6" id="KW-1185">Reference proteome</keyword>
<feature type="region of interest" description="Disordered" evidence="2">
    <location>
        <begin position="1295"/>
        <end position="1320"/>
    </location>
</feature>
<evidence type="ECO:0000259" key="4">
    <source>
        <dbReference type="PROSITE" id="PS50222"/>
    </source>
</evidence>
<feature type="compositionally biased region" description="Acidic residues" evidence="2">
    <location>
        <begin position="15"/>
        <end position="25"/>
    </location>
</feature>
<evidence type="ECO:0000256" key="1">
    <source>
        <dbReference type="ARBA" id="ARBA00022837"/>
    </source>
</evidence>
<accession>A0A8J2S3B4</accession>
<feature type="compositionally biased region" description="Acidic residues" evidence="2">
    <location>
        <begin position="39"/>
        <end position="48"/>
    </location>
</feature>
<dbReference type="OrthoDB" id="191686at2759"/>
<evidence type="ECO:0000313" key="6">
    <source>
        <dbReference type="Proteomes" id="UP000789595"/>
    </source>
</evidence>